<keyword evidence="8" id="KW-1185">Reference proteome</keyword>
<feature type="domain" description="Chitin-binding type-2" evidence="6">
    <location>
        <begin position="133"/>
        <end position="193"/>
    </location>
</feature>
<keyword evidence="4" id="KW-1015">Disulfide bond</keyword>
<keyword evidence="5" id="KW-0325">Glycoprotein</keyword>
<keyword evidence="2" id="KW-0732">Signal</keyword>
<dbReference type="SMART" id="SM00494">
    <property type="entry name" value="ChtBD2"/>
    <property type="match status" value="2"/>
</dbReference>
<feature type="domain" description="Chitin-binding type-2" evidence="6">
    <location>
        <begin position="72"/>
        <end position="132"/>
    </location>
</feature>
<dbReference type="AlphaFoldDB" id="A0AA88XX70"/>
<evidence type="ECO:0000313" key="7">
    <source>
        <dbReference type="EMBL" id="KAK3084837.1"/>
    </source>
</evidence>
<evidence type="ECO:0000256" key="1">
    <source>
        <dbReference type="ARBA" id="ARBA00022669"/>
    </source>
</evidence>
<dbReference type="Gene3D" id="2.170.140.10">
    <property type="entry name" value="Chitin binding domain"/>
    <property type="match status" value="2"/>
</dbReference>
<evidence type="ECO:0000313" key="8">
    <source>
        <dbReference type="Proteomes" id="UP001186944"/>
    </source>
</evidence>
<dbReference type="EMBL" id="VSWD01000013">
    <property type="protein sequence ID" value="KAK3084837.1"/>
    <property type="molecule type" value="Genomic_DNA"/>
</dbReference>
<dbReference type="SUPFAM" id="SSF57625">
    <property type="entry name" value="Invertebrate chitin-binding proteins"/>
    <property type="match status" value="2"/>
</dbReference>
<organism evidence="7 8">
    <name type="scientific">Pinctada imbricata</name>
    <name type="common">Atlantic pearl-oyster</name>
    <name type="synonym">Pinctada martensii</name>
    <dbReference type="NCBI Taxonomy" id="66713"/>
    <lineage>
        <taxon>Eukaryota</taxon>
        <taxon>Metazoa</taxon>
        <taxon>Spiralia</taxon>
        <taxon>Lophotrochozoa</taxon>
        <taxon>Mollusca</taxon>
        <taxon>Bivalvia</taxon>
        <taxon>Autobranchia</taxon>
        <taxon>Pteriomorphia</taxon>
        <taxon>Pterioida</taxon>
        <taxon>Pterioidea</taxon>
        <taxon>Pteriidae</taxon>
        <taxon>Pinctada</taxon>
    </lineage>
</organism>
<dbReference type="InterPro" id="IPR002557">
    <property type="entry name" value="Chitin-bd_dom"/>
</dbReference>
<evidence type="ECO:0000256" key="2">
    <source>
        <dbReference type="ARBA" id="ARBA00022729"/>
    </source>
</evidence>
<dbReference type="InterPro" id="IPR036508">
    <property type="entry name" value="Chitin-bd_dom_sf"/>
</dbReference>
<dbReference type="PANTHER" id="PTHR23301">
    <property type="entry name" value="CHITIN BINDING PERITROPHIN-A"/>
    <property type="match status" value="1"/>
</dbReference>
<comment type="caution">
    <text evidence="7">The sequence shown here is derived from an EMBL/GenBank/DDBJ whole genome shotgun (WGS) entry which is preliminary data.</text>
</comment>
<gene>
    <name evidence="7" type="ORF">FSP39_019952</name>
</gene>
<evidence type="ECO:0000256" key="3">
    <source>
        <dbReference type="ARBA" id="ARBA00022737"/>
    </source>
</evidence>
<dbReference type="GO" id="GO:0008061">
    <property type="term" value="F:chitin binding"/>
    <property type="evidence" value="ECO:0007669"/>
    <property type="project" value="UniProtKB-KW"/>
</dbReference>
<dbReference type="Proteomes" id="UP001186944">
    <property type="component" value="Unassembled WGS sequence"/>
</dbReference>
<name>A0AA88XX70_PINIB</name>
<reference evidence="7" key="1">
    <citation type="submission" date="2019-08" db="EMBL/GenBank/DDBJ databases">
        <title>The improved chromosome-level genome for the pearl oyster Pinctada fucata martensii using PacBio sequencing and Hi-C.</title>
        <authorList>
            <person name="Zheng Z."/>
        </authorList>
    </citation>
    <scope>NUCLEOTIDE SEQUENCE</scope>
    <source>
        <strain evidence="7">ZZ-2019</strain>
        <tissue evidence="7">Adductor muscle</tissue>
    </source>
</reference>
<dbReference type="PROSITE" id="PS50940">
    <property type="entry name" value="CHIT_BIND_II"/>
    <property type="match status" value="2"/>
</dbReference>
<proteinExistence type="predicted"/>
<evidence type="ECO:0000259" key="6">
    <source>
        <dbReference type="PROSITE" id="PS50940"/>
    </source>
</evidence>
<dbReference type="Pfam" id="PF01607">
    <property type="entry name" value="CBM_14"/>
    <property type="match status" value="2"/>
</dbReference>
<accession>A0AA88XX70</accession>
<evidence type="ECO:0000256" key="5">
    <source>
        <dbReference type="ARBA" id="ARBA00023180"/>
    </source>
</evidence>
<dbReference type="InterPro" id="IPR051940">
    <property type="entry name" value="Chitin_bind-dev_reg"/>
</dbReference>
<keyword evidence="3" id="KW-0677">Repeat</keyword>
<dbReference type="PANTHER" id="PTHR23301:SF0">
    <property type="entry name" value="CHITIN-BINDING TYPE-2 DOMAIN-CONTAINING PROTEIN-RELATED"/>
    <property type="match status" value="1"/>
</dbReference>
<dbReference type="GO" id="GO:0005576">
    <property type="term" value="C:extracellular region"/>
    <property type="evidence" value="ECO:0007669"/>
    <property type="project" value="InterPro"/>
</dbReference>
<evidence type="ECO:0000256" key="4">
    <source>
        <dbReference type="ARBA" id="ARBA00023157"/>
    </source>
</evidence>
<keyword evidence="1" id="KW-0147">Chitin-binding</keyword>
<sequence length="199" mass="22019">MIFIPNQFLVTCKCNLLLTFSPKHVAVPCGQWQDCTGLVDKHYSDVRNSCKSYYTCQNEIFSGHYICTKALADECYGKSDGTYDIGCRSYVVCNGGTGTVVNCPDPPAANTVFNNVTKTCDDPKHVAPPCGQWRDCTAHVDKRYPDVWNGCKSYYTCQNEYFYGHNICTPGLIFDDSLQTCNWPNNVPPPCGSAKTASG</sequence>
<protein>
    <recommendedName>
        <fullName evidence="6">Chitin-binding type-2 domain-containing protein</fullName>
    </recommendedName>
</protein>